<dbReference type="EMBL" id="UZAU01000521">
    <property type="status" value="NOT_ANNOTATED_CDS"/>
    <property type="molecule type" value="Genomic_DNA"/>
</dbReference>
<sequence>IVPDLGIFSELSRVSVTMQVGSGAELSRGVLKSRIQCRAGSDWNHREFWSKPRVQIGSYLGSQSVPFWVQSPEFVPRFMSESCI</sequence>
<reference evidence="1" key="2">
    <citation type="submission" date="2021-03" db="UniProtKB">
        <authorList>
            <consortium name="EnsemblPlants"/>
        </authorList>
    </citation>
    <scope>IDENTIFICATION</scope>
</reference>
<dbReference type="Proteomes" id="UP000596661">
    <property type="component" value="Chromosome 5"/>
</dbReference>
<evidence type="ECO:0000313" key="2">
    <source>
        <dbReference type="Proteomes" id="UP000596661"/>
    </source>
</evidence>
<accession>A0A803PKT3</accession>
<dbReference type="AlphaFoldDB" id="A0A803PKT3"/>
<organism evidence="1 2">
    <name type="scientific">Cannabis sativa</name>
    <name type="common">Hemp</name>
    <name type="synonym">Marijuana</name>
    <dbReference type="NCBI Taxonomy" id="3483"/>
    <lineage>
        <taxon>Eukaryota</taxon>
        <taxon>Viridiplantae</taxon>
        <taxon>Streptophyta</taxon>
        <taxon>Embryophyta</taxon>
        <taxon>Tracheophyta</taxon>
        <taxon>Spermatophyta</taxon>
        <taxon>Magnoliopsida</taxon>
        <taxon>eudicotyledons</taxon>
        <taxon>Gunneridae</taxon>
        <taxon>Pentapetalae</taxon>
        <taxon>rosids</taxon>
        <taxon>fabids</taxon>
        <taxon>Rosales</taxon>
        <taxon>Cannabaceae</taxon>
        <taxon>Cannabis</taxon>
    </lineage>
</organism>
<name>A0A803PKT3_CANSA</name>
<keyword evidence="2" id="KW-1185">Reference proteome</keyword>
<proteinExistence type="predicted"/>
<dbReference type="EnsemblPlants" id="evm.model.05.1305">
    <property type="protein sequence ID" value="cds.evm.model.05.1305"/>
    <property type="gene ID" value="evm.TU.05.1305"/>
</dbReference>
<reference evidence="1" key="1">
    <citation type="submission" date="2018-11" db="EMBL/GenBank/DDBJ databases">
        <authorList>
            <person name="Grassa J C."/>
        </authorList>
    </citation>
    <scope>NUCLEOTIDE SEQUENCE [LARGE SCALE GENOMIC DNA]</scope>
</reference>
<evidence type="ECO:0000313" key="1">
    <source>
        <dbReference type="EnsemblPlants" id="cds.evm.model.05.1305"/>
    </source>
</evidence>
<protein>
    <submittedName>
        <fullName evidence="1">Uncharacterized protein</fullName>
    </submittedName>
</protein>
<dbReference type="Gramene" id="evm.model.05.1305">
    <property type="protein sequence ID" value="cds.evm.model.05.1305"/>
    <property type="gene ID" value="evm.TU.05.1305"/>
</dbReference>